<dbReference type="InterPro" id="IPR009078">
    <property type="entry name" value="Ferritin-like_SF"/>
</dbReference>
<evidence type="ECO:0000313" key="2">
    <source>
        <dbReference type="EMBL" id="QQD25378.1"/>
    </source>
</evidence>
<dbReference type="KEGG" id="vcw:GJQ55_13220"/>
<keyword evidence="1" id="KW-0812">Transmembrane</keyword>
<gene>
    <name evidence="2" type="ORF">GJQ55_13220</name>
</gene>
<dbReference type="Proteomes" id="UP000596074">
    <property type="component" value="Chromosome"/>
</dbReference>
<dbReference type="RefSeq" id="WP_228345452.1">
    <property type="nucleotide sequence ID" value="NZ_CP046056.1"/>
</dbReference>
<evidence type="ECO:0000256" key="1">
    <source>
        <dbReference type="SAM" id="Phobius"/>
    </source>
</evidence>
<keyword evidence="2" id="KW-0378">Hydrolase</keyword>
<dbReference type="InterPro" id="IPR016516">
    <property type="entry name" value="UCP07580"/>
</dbReference>
<organism evidence="2 3">
    <name type="scientific">Venatoribacter cucullus</name>
    <dbReference type="NCBI Taxonomy" id="2661630"/>
    <lineage>
        <taxon>Bacteria</taxon>
        <taxon>Pseudomonadati</taxon>
        <taxon>Pseudomonadota</taxon>
        <taxon>Gammaproteobacteria</taxon>
        <taxon>Oceanospirillales</taxon>
        <taxon>Oceanospirillaceae</taxon>
        <taxon>Venatoribacter</taxon>
    </lineage>
</organism>
<dbReference type="SUPFAM" id="SSF47240">
    <property type="entry name" value="Ferritin-like"/>
    <property type="match status" value="1"/>
</dbReference>
<name>A0A9X7YPL3_9GAMM</name>
<dbReference type="PANTHER" id="PTHR39456">
    <property type="entry name" value="METAL-DEPENDENT HYDROLASE"/>
    <property type="match status" value="1"/>
</dbReference>
<dbReference type="PANTHER" id="PTHR39456:SF1">
    <property type="entry name" value="METAL-DEPENDENT HYDROLASE"/>
    <property type="match status" value="1"/>
</dbReference>
<dbReference type="AlphaFoldDB" id="A0A9X7YPL3"/>
<accession>A0A9X7YPL3</accession>
<proteinExistence type="predicted"/>
<protein>
    <submittedName>
        <fullName evidence="2">Metal-dependent hydrolase</fullName>
    </submittedName>
</protein>
<feature type="transmembrane region" description="Helical" evidence="1">
    <location>
        <begin position="196"/>
        <end position="219"/>
    </location>
</feature>
<sequence length="283" mass="34066">MNNSLEQAQQISASIDITGRKMEFDFEPGDIPRYWYGNNAFKSTFMNALSCLFPEGERMFMDAVRDNQQCVTDPQLLQQIKGFIKQEAIHGHEHAQYNDFLKRWQYPIDKIMNFEKKEKVWLKKWLSPARRLAMTCALEHFTAIMAHQVLTNPDFTEGMHPQFKEMWRWHAIEETEHKAVAYDVYQQAVGSYWLRIYTMLVVTVMFCFRTSLFQAIFLWKDGQLFNPKVWWHGVKFYFLKPGLVRNIWSDYLDYFRRDFHPWMHDNRELLQQWEAEGQKYKAV</sequence>
<dbReference type="Pfam" id="PF10118">
    <property type="entry name" value="Metal_hydrol"/>
    <property type="match status" value="1"/>
</dbReference>
<keyword evidence="1" id="KW-1133">Transmembrane helix</keyword>
<keyword evidence="1" id="KW-0472">Membrane</keyword>
<dbReference type="PIRSF" id="PIRSF007580">
    <property type="entry name" value="UCP07580"/>
    <property type="match status" value="1"/>
</dbReference>
<evidence type="ECO:0000313" key="3">
    <source>
        <dbReference type="Proteomes" id="UP000596074"/>
    </source>
</evidence>
<dbReference type="EMBL" id="CP046056">
    <property type="protein sequence ID" value="QQD25378.1"/>
    <property type="molecule type" value="Genomic_DNA"/>
</dbReference>
<reference evidence="2 3" key="1">
    <citation type="submission" date="2019-11" db="EMBL/GenBank/DDBJ databases">
        <title>Venatorbacter sp. nov. a predator of Campylobacter and other Gram-negative bacteria.</title>
        <authorList>
            <person name="Saeedi A."/>
            <person name="Cummings N.J."/>
            <person name="Connerton I.F."/>
            <person name="Connerton P.L."/>
        </authorList>
    </citation>
    <scope>NUCLEOTIDE SEQUENCE [LARGE SCALE GENOMIC DNA]</scope>
    <source>
        <strain evidence="2">XL5</strain>
    </source>
</reference>
<keyword evidence="3" id="KW-1185">Reference proteome</keyword>
<dbReference type="GO" id="GO:0016787">
    <property type="term" value="F:hydrolase activity"/>
    <property type="evidence" value="ECO:0007669"/>
    <property type="project" value="UniProtKB-KW"/>
</dbReference>